<reference evidence="1 2" key="1">
    <citation type="submission" date="2024-01" db="EMBL/GenBank/DDBJ databases">
        <title>Novel species of the genus Luteimonas isolated from rivers.</title>
        <authorList>
            <person name="Lu H."/>
        </authorList>
    </citation>
    <scope>NUCLEOTIDE SEQUENCE [LARGE SCALE GENOMIC DNA]</scope>
    <source>
        <strain evidence="1 2">FXH3W</strain>
    </source>
</reference>
<proteinExistence type="predicted"/>
<keyword evidence="2" id="KW-1185">Reference proteome</keyword>
<protein>
    <submittedName>
        <fullName evidence="1">Uncharacterized protein</fullName>
    </submittedName>
</protein>
<dbReference type="RefSeq" id="WP_331702819.1">
    <property type="nucleotide sequence ID" value="NZ_JAZHBO010000001.1"/>
</dbReference>
<dbReference type="EMBL" id="JAZHBO010000001">
    <property type="protein sequence ID" value="MEF2154642.1"/>
    <property type="molecule type" value="Genomic_DNA"/>
</dbReference>
<comment type="caution">
    <text evidence="1">The sequence shown here is derived from an EMBL/GenBank/DDBJ whole genome shotgun (WGS) entry which is preliminary data.</text>
</comment>
<accession>A0ABU7UYK1</accession>
<gene>
    <name evidence="1" type="ORF">V3390_00070</name>
</gene>
<dbReference type="Proteomes" id="UP001356170">
    <property type="component" value="Unassembled WGS sequence"/>
</dbReference>
<evidence type="ECO:0000313" key="1">
    <source>
        <dbReference type="EMBL" id="MEF2154642.1"/>
    </source>
</evidence>
<name>A0ABU7UYK1_9GAMM</name>
<evidence type="ECO:0000313" key="2">
    <source>
        <dbReference type="Proteomes" id="UP001356170"/>
    </source>
</evidence>
<organism evidence="1 2">
    <name type="scientific">Aquilutibacter rugosus</name>
    <dbReference type="NCBI Taxonomy" id="3115820"/>
    <lineage>
        <taxon>Bacteria</taxon>
        <taxon>Pseudomonadati</taxon>
        <taxon>Pseudomonadota</taxon>
        <taxon>Gammaproteobacteria</taxon>
        <taxon>Lysobacterales</taxon>
        <taxon>Lysobacteraceae</taxon>
        <taxon>Aquilutibacter</taxon>
    </lineage>
</organism>
<sequence length="49" mass="5331">MKEEQATLIAALLCCLRLALHDLNPDLAEVVMHVESLLETSLDPNSNGV</sequence>